<evidence type="ECO:0000313" key="2">
    <source>
        <dbReference type="EMBL" id="TEA07331.1"/>
    </source>
</evidence>
<gene>
    <name evidence="2" type="ORF">CCUG60883_01364</name>
    <name evidence="1" type="ORF">CCUG60885_04215</name>
</gene>
<reference evidence="3 4" key="1">
    <citation type="journal article" date="2019" name="Sci. Rep.">
        <title>Extended insight into the Mycobacterium chelonae-abscessus complex through whole genome sequencing of Mycobacterium salmoniphilum outbreak and Mycobacterium salmoniphilum-like strains.</title>
        <authorList>
            <person name="Behra P.R.K."/>
            <person name="Das S."/>
            <person name="Pettersson B.M.F."/>
            <person name="Shirreff L."/>
            <person name="DuCote T."/>
            <person name="Jacobsson K.G."/>
            <person name="Ennis D.G."/>
            <person name="Kirsebom L.A."/>
        </authorList>
    </citation>
    <scope>NUCLEOTIDE SEQUENCE [LARGE SCALE GENOMIC DNA]</scope>
    <source>
        <strain evidence="2 3">CCUG 60883</strain>
        <strain evidence="1 4">CCUG 60885</strain>
    </source>
</reference>
<organism evidence="1 4">
    <name type="scientific">Mycobacteroides salmoniphilum</name>
    <dbReference type="NCBI Taxonomy" id="404941"/>
    <lineage>
        <taxon>Bacteria</taxon>
        <taxon>Bacillati</taxon>
        <taxon>Actinomycetota</taxon>
        <taxon>Actinomycetes</taxon>
        <taxon>Mycobacteriales</taxon>
        <taxon>Mycobacteriaceae</taxon>
        <taxon>Mycobacteroides</taxon>
    </lineage>
</organism>
<keyword evidence="3" id="KW-1185">Reference proteome</keyword>
<dbReference type="Proteomes" id="UP000294844">
    <property type="component" value="Unassembled WGS sequence"/>
</dbReference>
<protein>
    <submittedName>
        <fullName evidence="1">Uncharacterized protein</fullName>
    </submittedName>
</protein>
<evidence type="ECO:0000313" key="4">
    <source>
        <dbReference type="Proteomes" id="UP000295685"/>
    </source>
</evidence>
<proteinExistence type="predicted"/>
<evidence type="ECO:0000313" key="3">
    <source>
        <dbReference type="Proteomes" id="UP000294844"/>
    </source>
</evidence>
<accession>A0A4R8SC20</accession>
<dbReference type="AlphaFoldDB" id="A0A4R8SC20"/>
<dbReference type="Proteomes" id="UP000295685">
    <property type="component" value="Unassembled WGS sequence"/>
</dbReference>
<comment type="caution">
    <text evidence="1">The sequence shown here is derived from an EMBL/GenBank/DDBJ whole genome shotgun (WGS) entry which is preliminary data.</text>
</comment>
<sequence length="51" mass="6058">MKGQPINYEAFSQEVEHFRGYNKSDETIAHDLHMSMDAFYKRLKRAKEHTA</sequence>
<dbReference type="EMBL" id="PECK01000008">
    <property type="protein sequence ID" value="TDZ92101.1"/>
    <property type="molecule type" value="Genomic_DNA"/>
</dbReference>
<dbReference type="EMBL" id="PECM01000005">
    <property type="protein sequence ID" value="TEA07331.1"/>
    <property type="molecule type" value="Genomic_DNA"/>
</dbReference>
<name>A0A4R8SC20_9MYCO</name>
<dbReference type="RefSeq" id="WP_191986101.1">
    <property type="nucleotide sequence ID" value="NZ_PECK01000008.1"/>
</dbReference>
<evidence type="ECO:0000313" key="1">
    <source>
        <dbReference type="EMBL" id="TDZ92101.1"/>
    </source>
</evidence>